<evidence type="ECO:0000313" key="1">
    <source>
        <dbReference type="EMBL" id="REE67674.1"/>
    </source>
</evidence>
<keyword evidence="2" id="KW-1185">Reference proteome</keyword>
<gene>
    <name evidence="1" type="ORF">A8990_14135</name>
</gene>
<evidence type="ECO:0000313" key="2">
    <source>
        <dbReference type="Proteomes" id="UP000256304"/>
    </source>
</evidence>
<dbReference type="RefSeq" id="WP_116191829.1">
    <property type="nucleotide sequence ID" value="NZ_QTTN01000041.1"/>
</dbReference>
<sequence length="74" mass="8310">MRKQENVTSIQALQLWKSIPQQTRDKLVRNVFCGSCGDAVEIVDYSIRQEKRALLLTGKCRSCSGPVARIVSND</sequence>
<name>A0A3D9QW46_9BACL</name>
<reference evidence="1 2" key="1">
    <citation type="submission" date="2018-08" db="EMBL/GenBank/DDBJ databases">
        <title>Genomic Encyclopedia of Type Strains, Phase III (KMG-III): the genomes of soil and plant-associated and newly described type strains.</title>
        <authorList>
            <person name="Whitman W."/>
        </authorList>
    </citation>
    <scope>NUCLEOTIDE SEQUENCE [LARGE SCALE GENOMIC DNA]</scope>
    <source>
        <strain evidence="1 2">CGMCC 1.10966</strain>
    </source>
</reference>
<organism evidence="1 2">
    <name type="scientific">Paenibacillus taihuensis</name>
    <dbReference type="NCBI Taxonomy" id="1156355"/>
    <lineage>
        <taxon>Bacteria</taxon>
        <taxon>Bacillati</taxon>
        <taxon>Bacillota</taxon>
        <taxon>Bacilli</taxon>
        <taxon>Bacillales</taxon>
        <taxon>Paenibacillaceae</taxon>
        <taxon>Paenibacillus</taxon>
    </lineage>
</organism>
<proteinExistence type="predicted"/>
<comment type="caution">
    <text evidence="1">The sequence shown here is derived from an EMBL/GenBank/DDBJ whole genome shotgun (WGS) entry which is preliminary data.</text>
</comment>
<dbReference type="AlphaFoldDB" id="A0A3D9QW46"/>
<accession>A0A3D9QW46</accession>
<dbReference type="EMBL" id="QTTN01000041">
    <property type="protein sequence ID" value="REE67674.1"/>
    <property type="molecule type" value="Genomic_DNA"/>
</dbReference>
<dbReference type="OrthoDB" id="2647637at2"/>
<dbReference type="Proteomes" id="UP000256304">
    <property type="component" value="Unassembled WGS sequence"/>
</dbReference>
<protein>
    <submittedName>
        <fullName evidence="1">Uncharacterized protein</fullName>
    </submittedName>
</protein>